<protein>
    <submittedName>
        <fullName evidence="1">Uncharacterized protein</fullName>
    </submittedName>
</protein>
<reference evidence="2" key="1">
    <citation type="journal article" date="2020" name="Nat. Commun.">
        <title>Genome assembly of wild tea tree DASZ reveals pedigree and selection history of tea varieties.</title>
        <authorList>
            <person name="Zhang W."/>
            <person name="Zhang Y."/>
            <person name="Qiu H."/>
            <person name="Guo Y."/>
            <person name="Wan H."/>
            <person name="Zhang X."/>
            <person name="Scossa F."/>
            <person name="Alseekh S."/>
            <person name="Zhang Q."/>
            <person name="Wang P."/>
            <person name="Xu L."/>
            <person name="Schmidt M.H."/>
            <person name="Jia X."/>
            <person name="Li D."/>
            <person name="Zhu A."/>
            <person name="Guo F."/>
            <person name="Chen W."/>
            <person name="Ni D."/>
            <person name="Usadel B."/>
            <person name="Fernie A.R."/>
            <person name="Wen W."/>
        </authorList>
    </citation>
    <scope>NUCLEOTIDE SEQUENCE [LARGE SCALE GENOMIC DNA]</scope>
    <source>
        <strain evidence="2">cv. G240</strain>
    </source>
</reference>
<dbReference type="Gene3D" id="3.40.50.2000">
    <property type="entry name" value="Glycogen Phosphorylase B"/>
    <property type="match status" value="1"/>
</dbReference>
<dbReference type="Proteomes" id="UP000593564">
    <property type="component" value="Unassembled WGS sequence"/>
</dbReference>
<name>A0A7J7I4P9_CAMSI</name>
<dbReference type="AlphaFoldDB" id="A0A7J7I4P9"/>
<reference evidence="1 2" key="2">
    <citation type="submission" date="2020-07" db="EMBL/GenBank/DDBJ databases">
        <title>Genome assembly of wild tea tree DASZ reveals pedigree and selection history of tea varieties.</title>
        <authorList>
            <person name="Zhang W."/>
        </authorList>
    </citation>
    <scope>NUCLEOTIDE SEQUENCE [LARGE SCALE GENOMIC DNA]</scope>
    <source>
        <strain evidence="2">cv. G240</strain>
        <tissue evidence="1">Leaf</tissue>
    </source>
</reference>
<gene>
    <name evidence="1" type="ORF">HYC85_000806</name>
</gene>
<dbReference type="EMBL" id="JACBKZ010000001">
    <property type="protein sequence ID" value="KAF5959597.1"/>
    <property type="molecule type" value="Genomic_DNA"/>
</dbReference>
<accession>A0A7J7I4P9</accession>
<proteinExistence type="predicted"/>
<keyword evidence="2" id="KW-1185">Reference proteome</keyword>
<sequence length="219" mass="24932">MAMKLVVNTEYKHERVLRSRGTNAVHGLPESFKLISTMSMKLSKEFLNMSTLTKHIKLEEKQSEVIYIYINTLHGLSESQIALTNLLTLLEHVNLRCVNPFRDCLVRLLSDASKEESGVCLISDAILHFIGPGLKLPRLVLQTGRASFFLAFAAFLFLLEKGCIPVQDSWLEEPIPELPPLRVKDIPVINASNPELFYQLLADMVIQIKNFFRAYLEFL</sequence>
<evidence type="ECO:0000313" key="2">
    <source>
        <dbReference type="Proteomes" id="UP000593564"/>
    </source>
</evidence>
<dbReference type="SUPFAM" id="SSF53756">
    <property type="entry name" value="UDP-Glycosyltransferase/glycogen phosphorylase"/>
    <property type="match status" value="1"/>
</dbReference>
<organism evidence="1 2">
    <name type="scientific">Camellia sinensis</name>
    <name type="common">Tea plant</name>
    <name type="synonym">Thea sinensis</name>
    <dbReference type="NCBI Taxonomy" id="4442"/>
    <lineage>
        <taxon>Eukaryota</taxon>
        <taxon>Viridiplantae</taxon>
        <taxon>Streptophyta</taxon>
        <taxon>Embryophyta</taxon>
        <taxon>Tracheophyta</taxon>
        <taxon>Spermatophyta</taxon>
        <taxon>Magnoliopsida</taxon>
        <taxon>eudicotyledons</taxon>
        <taxon>Gunneridae</taxon>
        <taxon>Pentapetalae</taxon>
        <taxon>asterids</taxon>
        <taxon>Ericales</taxon>
        <taxon>Theaceae</taxon>
        <taxon>Camellia</taxon>
    </lineage>
</organism>
<evidence type="ECO:0000313" key="1">
    <source>
        <dbReference type="EMBL" id="KAF5959597.1"/>
    </source>
</evidence>
<comment type="caution">
    <text evidence="1">The sequence shown here is derived from an EMBL/GenBank/DDBJ whole genome shotgun (WGS) entry which is preliminary data.</text>
</comment>